<dbReference type="SUPFAM" id="SSF55874">
    <property type="entry name" value="ATPase domain of HSP90 chaperone/DNA topoisomerase II/histidine kinase"/>
    <property type="match status" value="1"/>
</dbReference>
<dbReference type="InterPro" id="IPR004358">
    <property type="entry name" value="Sig_transdc_His_kin-like_C"/>
</dbReference>
<keyword evidence="8" id="KW-0902">Two-component regulatory system</keyword>
<keyword evidence="4" id="KW-0808">Transferase</keyword>
<keyword evidence="5" id="KW-0547">Nucleotide-binding</keyword>
<comment type="caution">
    <text evidence="11">The sequence shown here is derived from an EMBL/GenBank/DDBJ whole genome shotgun (WGS) entry which is preliminary data.</text>
</comment>
<dbReference type="GO" id="GO:0004673">
    <property type="term" value="F:protein histidine kinase activity"/>
    <property type="evidence" value="ECO:0007669"/>
    <property type="project" value="UniProtKB-EC"/>
</dbReference>
<dbReference type="PROSITE" id="PS50109">
    <property type="entry name" value="HIS_KIN"/>
    <property type="match status" value="1"/>
</dbReference>
<dbReference type="SMART" id="SM00387">
    <property type="entry name" value="HATPase_c"/>
    <property type="match status" value="1"/>
</dbReference>
<evidence type="ECO:0000256" key="7">
    <source>
        <dbReference type="ARBA" id="ARBA00022840"/>
    </source>
</evidence>
<feature type="domain" description="Histidine kinase" evidence="10">
    <location>
        <begin position="194"/>
        <end position="397"/>
    </location>
</feature>
<accession>A0A2U0UGW9</accession>
<dbReference type="GO" id="GO:0005524">
    <property type="term" value="F:ATP binding"/>
    <property type="evidence" value="ECO:0007669"/>
    <property type="project" value="UniProtKB-KW"/>
</dbReference>
<dbReference type="RefSeq" id="WP_116616056.1">
    <property type="nucleotide sequence ID" value="NZ_CAMQYP010000102.1"/>
</dbReference>
<evidence type="ECO:0000259" key="10">
    <source>
        <dbReference type="PROSITE" id="PS50109"/>
    </source>
</evidence>
<evidence type="ECO:0000256" key="8">
    <source>
        <dbReference type="ARBA" id="ARBA00023012"/>
    </source>
</evidence>
<feature type="transmembrane region" description="Helical" evidence="9">
    <location>
        <begin position="12"/>
        <end position="32"/>
    </location>
</feature>
<keyword evidence="7" id="KW-0067">ATP-binding</keyword>
<keyword evidence="9" id="KW-0812">Transmembrane</keyword>
<dbReference type="InterPro" id="IPR036890">
    <property type="entry name" value="HATPase_C_sf"/>
</dbReference>
<evidence type="ECO:0000256" key="4">
    <source>
        <dbReference type="ARBA" id="ARBA00022679"/>
    </source>
</evidence>
<organism evidence="11 12">
    <name type="scientific">Hallella colorans</name>
    <dbReference type="NCBI Taxonomy" id="1703337"/>
    <lineage>
        <taxon>Bacteria</taxon>
        <taxon>Pseudomonadati</taxon>
        <taxon>Bacteroidota</taxon>
        <taxon>Bacteroidia</taxon>
        <taxon>Bacteroidales</taxon>
        <taxon>Prevotellaceae</taxon>
        <taxon>Hallella</taxon>
    </lineage>
</organism>
<evidence type="ECO:0000256" key="5">
    <source>
        <dbReference type="ARBA" id="ARBA00022741"/>
    </source>
</evidence>
<dbReference type="AlphaFoldDB" id="A0A2U0UGW9"/>
<proteinExistence type="predicted"/>
<protein>
    <recommendedName>
        <fullName evidence="2">histidine kinase</fullName>
        <ecNumber evidence="2">2.7.13.3</ecNumber>
    </recommendedName>
</protein>
<dbReference type="EMBL" id="QENY01000005">
    <property type="protein sequence ID" value="PVX56890.1"/>
    <property type="molecule type" value="Genomic_DNA"/>
</dbReference>
<name>A0A2U0UGW9_9BACT</name>
<dbReference type="PANTHER" id="PTHR43065:SF10">
    <property type="entry name" value="PEROXIDE STRESS-ACTIVATED HISTIDINE KINASE MAK3"/>
    <property type="match status" value="1"/>
</dbReference>
<evidence type="ECO:0000256" key="2">
    <source>
        <dbReference type="ARBA" id="ARBA00012438"/>
    </source>
</evidence>
<dbReference type="Proteomes" id="UP000245870">
    <property type="component" value="Unassembled WGS sequence"/>
</dbReference>
<evidence type="ECO:0000256" key="6">
    <source>
        <dbReference type="ARBA" id="ARBA00022777"/>
    </source>
</evidence>
<reference evidence="11 12" key="1">
    <citation type="submission" date="2018-05" db="EMBL/GenBank/DDBJ databases">
        <title>Genomic Encyclopedia of Type Strains, Phase IV (KMG-IV): sequencing the most valuable type-strain genomes for metagenomic binning, comparative biology and taxonomic classification.</title>
        <authorList>
            <person name="Goeker M."/>
        </authorList>
    </citation>
    <scope>NUCLEOTIDE SEQUENCE [LARGE SCALE GENOMIC DNA]</scope>
    <source>
        <strain evidence="11 12">DSM 100333</strain>
    </source>
</reference>
<keyword evidence="3" id="KW-0597">Phosphoprotein</keyword>
<dbReference type="GO" id="GO:0000160">
    <property type="term" value="P:phosphorelay signal transduction system"/>
    <property type="evidence" value="ECO:0007669"/>
    <property type="project" value="UniProtKB-KW"/>
</dbReference>
<evidence type="ECO:0000313" key="12">
    <source>
        <dbReference type="Proteomes" id="UP000245870"/>
    </source>
</evidence>
<keyword evidence="9" id="KW-1133">Transmembrane helix</keyword>
<dbReference type="OrthoDB" id="9815750at2"/>
<sequence length="409" mass="46552">MQWTDKIRRVNILLVMAAITIAVGSLLVSHYLTRDLREQEQRKMEVWAEAMRTLSNADENTDLNLVLKVLNDNNYIPVVVLDANGRATEFRNIELTADSYQDSLRQAEKIGRQLLMRHQNIRIKLSGASSRHDEVRANDFIDVCYDESLILKRLSIYPFAQMGVVLIFVAVTLFALLSSKRAEQNKVWVGLSKETAHQLGTPISSLMAWTDVLRETYPEDPLIPEMSKDVKRLELIADRFSKIGAKPEPVPTSLQEVVERVVDYMNRRTSHRVTISTVFPQHRVMVKLNSSLFEWVIENLCKNAVDAMGGENGTITLRVFERGDKAVIEVSDTGRGIKKKDVRNVFKPGFTTKRRGWGLGLSLAKRIVEEYHDGRIWVKNSEVGRGTTFRVELPLMDNKGRDGAMARKN</sequence>
<keyword evidence="9" id="KW-0472">Membrane</keyword>
<keyword evidence="6 11" id="KW-0418">Kinase</keyword>
<evidence type="ECO:0000256" key="9">
    <source>
        <dbReference type="SAM" id="Phobius"/>
    </source>
</evidence>
<keyword evidence="12" id="KW-1185">Reference proteome</keyword>
<feature type="transmembrane region" description="Helical" evidence="9">
    <location>
        <begin position="156"/>
        <end position="177"/>
    </location>
</feature>
<dbReference type="Gene3D" id="3.30.565.10">
    <property type="entry name" value="Histidine kinase-like ATPase, C-terminal domain"/>
    <property type="match status" value="1"/>
</dbReference>
<evidence type="ECO:0000313" key="11">
    <source>
        <dbReference type="EMBL" id="PVX56890.1"/>
    </source>
</evidence>
<dbReference type="PRINTS" id="PR00344">
    <property type="entry name" value="BCTRLSENSOR"/>
</dbReference>
<evidence type="ECO:0000256" key="3">
    <source>
        <dbReference type="ARBA" id="ARBA00022553"/>
    </source>
</evidence>
<dbReference type="PANTHER" id="PTHR43065">
    <property type="entry name" value="SENSOR HISTIDINE KINASE"/>
    <property type="match status" value="1"/>
</dbReference>
<dbReference type="InterPro" id="IPR003594">
    <property type="entry name" value="HATPase_dom"/>
</dbReference>
<dbReference type="Pfam" id="PF02518">
    <property type="entry name" value="HATPase_c"/>
    <property type="match status" value="1"/>
</dbReference>
<dbReference type="InterPro" id="IPR005467">
    <property type="entry name" value="His_kinase_dom"/>
</dbReference>
<evidence type="ECO:0000256" key="1">
    <source>
        <dbReference type="ARBA" id="ARBA00000085"/>
    </source>
</evidence>
<dbReference type="EC" id="2.7.13.3" evidence="2"/>
<gene>
    <name evidence="11" type="ORF">C7379_1059</name>
</gene>
<comment type="catalytic activity">
    <reaction evidence="1">
        <text>ATP + protein L-histidine = ADP + protein N-phospho-L-histidine.</text>
        <dbReference type="EC" id="2.7.13.3"/>
    </reaction>
</comment>